<dbReference type="AlphaFoldDB" id="A0A261FK77"/>
<sequence>MLLMIVVAAGVCGMKLYSDAKRVQSHEQKAISTLSSVMSLGTDTQSTNVAGASADLRQRLNEAKQETNAANDITHGTLWNIASRIPMIGDDVTTVQGMTAVTNTLVNDPLPKFIDVMTSMQGGQLSTSDGRFNLQPLLDHRDEIADIDATVQQQVREYRNLPGAHTSVVKDAYETSGKQLNAVAGTVDSMSNAFRMLPDFLGSDQPRTYALMAMTTSEARSSGGLVGSVGVVTTDDGSISIGDFRADADYVAYGASTPTDDEKRIFNEWGPLQMSFDIRDLAVYPDTSRSAEGMREIWQRTPWGGSTNLDGVIMVDPVFLQKLIGITGNVTLSDGTVLTGDNTAEFLLNTAYTKYPQEQQDAFFAQVAEQAVGSMFSNMSVGRLVKVSQIMGDMANGRHLSLYAFDDEVEQEISAAGFTASMPDDEEHPQVGVYTNQQNSSKMDWYIHRTSNVTLASRNDDGSRTYHVTYTLTNTLDESQAAGLPDYIIGISQAGQPKTYGIEKMLFAAPSGGGMTEPTVASGSTGSVTEARRETLNGKRIYANVASLAPGQTVTYTFDVTTSAKAVTDLTVDQTPLGWTESGQTGR</sequence>
<organism evidence="1 2">
    <name type="scientific">Bifidobacterium tissieri</name>
    <dbReference type="NCBI Taxonomy" id="1630162"/>
    <lineage>
        <taxon>Bacteria</taxon>
        <taxon>Bacillati</taxon>
        <taxon>Actinomycetota</taxon>
        <taxon>Actinomycetes</taxon>
        <taxon>Bifidobacteriales</taxon>
        <taxon>Bifidobacteriaceae</taxon>
        <taxon>Bifidobacterium</taxon>
    </lineage>
</organism>
<comment type="caution">
    <text evidence="1">The sequence shown here is derived from an EMBL/GenBank/DDBJ whole genome shotgun (WGS) entry which is preliminary data.</text>
</comment>
<protein>
    <submittedName>
        <fullName evidence="1">Chemotaxis protein</fullName>
    </submittedName>
</protein>
<dbReference type="Proteomes" id="UP000216444">
    <property type="component" value="Unassembled WGS sequence"/>
</dbReference>
<evidence type="ECO:0000313" key="1">
    <source>
        <dbReference type="EMBL" id="OZG59373.1"/>
    </source>
</evidence>
<reference evidence="1 2" key="1">
    <citation type="journal article" date="2017" name="BMC Genomics">
        <title>Comparative genomic and phylogenomic analyses of the Bifidobacteriaceae family.</title>
        <authorList>
            <person name="Lugli G.A."/>
            <person name="Milani C."/>
            <person name="Turroni F."/>
            <person name="Duranti S."/>
            <person name="Mancabelli L."/>
            <person name="Mangifesta M."/>
            <person name="Ferrario C."/>
            <person name="Modesto M."/>
            <person name="Mattarelli P."/>
            <person name="Jiri K."/>
            <person name="van Sinderen D."/>
            <person name="Ventura M."/>
        </authorList>
    </citation>
    <scope>NUCLEOTIDE SEQUENCE [LARGE SCALE GENOMIC DNA]</scope>
    <source>
        <strain evidence="1 2">DSM 100201</strain>
    </source>
</reference>
<evidence type="ECO:0000313" key="2">
    <source>
        <dbReference type="Proteomes" id="UP000216444"/>
    </source>
</evidence>
<proteinExistence type="predicted"/>
<name>A0A261FK77_9BIFI</name>
<keyword evidence="2" id="KW-1185">Reference proteome</keyword>
<dbReference type="RefSeq" id="WP_245819180.1">
    <property type="nucleotide sequence ID" value="NZ_MWWV01000001.1"/>
</dbReference>
<dbReference type="Pfam" id="PF13196">
    <property type="entry name" value="DUF4012"/>
    <property type="match status" value="1"/>
</dbReference>
<accession>A0A261FK77</accession>
<gene>
    <name evidence="1" type="ORF">BTIS_0104</name>
</gene>
<dbReference type="InterPro" id="IPR025101">
    <property type="entry name" value="DUF4012"/>
</dbReference>
<dbReference type="EMBL" id="MWWV01000001">
    <property type="protein sequence ID" value="OZG59373.1"/>
    <property type="molecule type" value="Genomic_DNA"/>
</dbReference>